<sequence>MATLQFKDDCDSMKVGLREFDSSWTWQANELRAIGWSRDVEMEKRFSSPSVICHSFVLDADVELIECGKSCIVRLGSERTFGRDWRYPRRAVRRRRPWFVEKSDIPQCQGRRRFAAGMQRISEGAMLECTAHTFFRRFETKRQYPEEKADSSRMKVRSLRTSVGMGEVKMQKIESLQSRVGDGPRRGRRDYFKCGRQKARVNWLQSGDRNSAFFHALARIKRNKSLIHSIQTEDGKFLEEQDEIKAHIVDITSEKFAFKAHPKLDLVLNQVTKVITMVDNNILIGFPEEDEIKQVVFALNPDSSHGPNEFSGQFFQACWWAVGMDVVRAAQSFYVDSTLPRWFNANFIILAPKV</sequence>
<organism evidence="1 2">
    <name type="scientific">Kingdonia uniflora</name>
    <dbReference type="NCBI Taxonomy" id="39325"/>
    <lineage>
        <taxon>Eukaryota</taxon>
        <taxon>Viridiplantae</taxon>
        <taxon>Streptophyta</taxon>
        <taxon>Embryophyta</taxon>
        <taxon>Tracheophyta</taxon>
        <taxon>Spermatophyta</taxon>
        <taxon>Magnoliopsida</taxon>
        <taxon>Ranunculales</taxon>
        <taxon>Circaeasteraceae</taxon>
        <taxon>Kingdonia</taxon>
    </lineage>
</organism>
<accession>A0A7J7MKY1</accession>
<name>A0A7J7MKY1_9MAGN</name>
<keyword evidence="2" id="KW-1185">Reference proteome</keyword>
<protein>
    <submittedName>
        <fullName evidence="1">Uncharacterized protein</fullName>
    </submittedName>
</protein>
<evidence type="ECO:0000313" key="1">
    <source>
        <dbReference type="EMBL" id="KAF6155541.1"/>
    </source>
</evidence>
<proteinExistence type="predicted"/>
<dbReference type="AlphaFoldDB" id="A0A7J7MKY1"/>
<gene>
    <name evidence="1" type="ORF">GIB67_004535</name>
</gene>
<evidence type="ECO:0000313" key="2">
    <source>
        <dbReference type="Proteomes" id="UP000541444"/>
    </source>
</evidence>
<reference evidence="1 2" key="1">
    <citation type="journal article" date="2020" name="IScience">
        <title>Genome Sequencing of the Endangered Kingdonia uniflora (Circaeasteraceae, Ranunculales) Reveals Potential Mechanisms of Evolutionary Specialization.</title>
        <authorList>
            <person name="Sun Y."/>
            <person name="Deng T."/>
            <person name="Zhang A."/>
            <person name="Moore M.J."/>
            <person name="Landis J.B."/>
            <person name="Lin N."/>
            <person name="Zhang H."/>
            <person name="Zhang X."/>
            <person name="Huang J."/>
            <person name="Zhang X."/>
            <person name="Sun H."/>
            <person name="Wang H."/>
        </authorList>
    </citation>
    <scope>NUCLEOTIDE SEQUENCE [LARGE SCALE GENOMIC DNA]</scope>
    <source>
        <strain evidence="1">TB1705</strain>
        <tissue evidence="1">Leaf</tissue>
    </source>
</reference>
<dbReference type="EMBL" id="JACGCM010001419">
    <property type="protein sequence ID" value="KAF6155541.1"/>
    <property type="molecule type" value="Genomic_DNA"/>
</dbReference>
<comment type="caution">
    <text evidence="1">The sequence shown here is derived from an EMBL/GenBank/DDBJ whole genome shotgun (WGS) entry which is preliminary data.</text>
</comment>
<dbReference type="Proteomes" id="UP000541444">
    <property type="component" value="Unassembled WGS sequence"/>
</dbReference>
<dbReference type="OrthoDB" id="1938551at2759"/>